<keyword evidence="3" id="KW-0378">Hydrolase</keyword>
<gene>
    <name evidence="3" type="ORF">D0911_08910</name>
</gene>
<evidence type="ECO:0000313" key="4">
    <source>
        <dbReference type="Proteomes" id="UP000274695"/>
    </source>
</evidence>
<dbReference type="InterPro" id="IPR027417">
    <property type="entry name" value="P-loop_NTPase"/>
</dbReference>
<dbReference type="Proteomes" id="UP000274695">
    <property type="component" value="Unassembled WGS sequence"/>
</dbReference>
<evidence type="ECO:0000259" key="2">
    <source>
        <dbReference type="Pfam" id="PF20469"/>
    </source>
</evidence>
<feature type="domain" description="Endonuclease GajA/Old nuclease/RecF-like AAA" evidence="1">
    <location>
        <begin position="200"/>
        <end position="333"/>
    </location>
</feature>
<dbReference type="RefSeq" id="WP_123182342.1">
    <property type="nucleotide sequence ID" value="NZ_RHGB01000008.1"/>
</dbReference>
<dbReference type="PANTHER" id="PTHR43581:SF4">
    <property type="entry name" value="ATP_GTP PHOSPHATASE"/>
    <property type="match status" value="1"/>
</dbReference>
<reference evidence="3 4" key="1">
    <citation type="submission" date="2018-10" db="EMBL/GenBank/DDBJ databases">
        <title>Draft genome sequence of Zhongshania sp. DSW25-10.</title>
        <authorList>
            <person name="Oh J."/>
        </authorList>
    </citation>
    <scope>NUCLEOTIDE SEQUENCE [LARGE SCALE GENOMIC DNA]</scope>
    <source>
        <strain evidence="3 4">DSW25-10</strain>
    </source>
</reference>
<keyword evidence="3" id="KW-0540">Nuclease</keyword>
<dbReference type="Gene3D" id="3.40.50.300">
    <property type="entry name" value="P-loop containing nucleotide triphosphate hydrolases"/>
    <property type="match status" value="1"/>
</dbReference>
<dbReference type="Pfam" id="PF13175">
    <property type="entry name" value="AAA_15"/>
    <property type="match status" value="2"/>
</dbReference>
<organism evidence="3 4">
    <name type="scientific">Zhongshania marina</name>
    <dbReference type="NCBI Taxonomy" id="2304603"/>
    <lineage>
        <taxon>Bacteria</taxon>
        <taxon>Pseudomonadati</taxon>
        <taxon>Pseudomonadota</taxon>
        <taxon>Gammaproteobacteria</taxon>
        <taxon>Cellvibrionales</taxon>
        <taxon>Spongiibacteraceae</taxon>
        <taxon>Zhongshania</taxon>
    </lineage>
</organism>
<comment type="caution">
    <text evidence="3">The sequence shown here is derived from an EMBL/GenBank/DDBJ whole genome shotgun (WGS) entry which is preliminary data.</text>
</comment>
<dbReference type="InterPro" id="IPR051396">
    <property type="entry name" value="Bact_Antivir_Def_Nuclease"/>
</dbReference>
<dbReference type="EMBL" id="RHGB01000008">
    <property type="protein sequence ID" value="RNL64528.1"/>
    <property type="molecule type" value="Genomic_DNA"/>
</dbReference>
<dbReference type="InterPro" id="IPR034139">
    <property type="entry name" value="TOPRIM_OLD"/>
</dbReference>
<proteinExistence type="predicted"/>
<dbReference type="CDD" id="cd01026">
    <property type="entry name" value="TOPRIM_OLD"/>
    <property type="match status" value="1"/>
</dbReference>
<sequence length="573" mass="65296">MKITKIRMHNFRSIIDAEIEAYDFLILVGANNAGKSNVVNALRCFYEDAKWTDDDFPKKGSTDQESWIDITFKLSENEWENLADKYKEGEHERNIVLRRYFKGEKAKAKQSNIYAVVNGKEESDLFYGAKNIGTAKCGTVVYIPALTTPSEQMKTTGPSPLRNMLNFMLKKVVSKSPAYSQLGQAFEALNTEARLDNGFLTEISKPINAALSQWSVKIDLSVNPISPEEISKSLVKYAFVDLMLGDTAFDLDRFGHGFQRSLIYELIRIAPSFQDEKEAKKKEFNPDFTLLLFEEPEAFLHPSQQENMAFHLRRLGNESEQQVIITSHSPVFVGKSSDELSQICRIQKNDGISKVYQLVNSEKDNLIKSGGDFLAAITAYVNDPGIDQNKKNKAQQLIDNAPADEIASQHERFRFQLWLDSDRASMFFADKVLLVEGATEKALFNYLLANDWHDLTKERVLVVDALGKYNFHRFLNLFKTYGIYHGIMFDNDDEKNEHAAINQLIRDRKNEFTLAEPFEFNKCLEKHLALTLPGRDDQKPLQILKALEDKTITAEQITELRQAFCQSLAIADS</sequence>
<accession>A0ABX9W2W1</accession>
<evidence type="ECO:0000313" key="3">
    <source>
        <dbReference type="EMBL" id="RNL64528.1"/>
    </source>
</evidence>
<dbReference type="PANTHER" id="PTHR43581">
    <property type="entry name" value="ATP/GTP PHOSPHATASE"/>
    <property type="match status" value="1"/>
</dbReference>
<feature type="domain" description="Endonuclease GajA/Old nuclease/RecF-like AAA" evidence="1">
    <location>
        <begin position="1"/>
        <end position="120"/>
    </location>
</feature>
<feature type="domain" description="OLD protein-like TOPRIM" evidence="2">
    <location>
        <begin position="427"/>
        <end position="492"/>
    </location>
</feature>
<dbReference type="GO" id="GO:0004519">
    <property type="term" value="F:endonuclease activity"/>
    <property type="evidence" value="ECO:0007669"/>
    <property type="project" value="UniProtKB-KW"/>
</dbReference>
<keyword evidence="4" id="KW-1185">Reference proteome</keyword>
<dbReference type="InterPro" id="IPR041685">
    <property type="entry name" value="AAA_GajA/Old/RecF-like"/>
</dbReference>
<protein>
    <submittedName>
        <fullName evidence="3">ATP-dependent endonuclease</fullName>
    </submittedName>
</protein>
<keyword evidence="3" id="KW-0255">Endonuclease</keyword>
<dbReference type="SUPFAM" id="SSF52540">
    <property type="entry name" value="P-loop containing nucleoside triphosphate hydrolases"/>
    <property type="match status" value="1"/>
</dbReference>
<dbReference type="Pfam" id="PF20469">
    <property type="entry name" value="OLD-like_TOPRIM"/>
    <property type="match status" value="1"/>
</dbReference>
<evidence type="ECO:0000259" key="1">
    <source>
        <dbReference type="Pfam" id="PF13175"/>
    </source>
</evidence>
<name>A0ABX9W2W1_9GAMM</name>